<protein>
    <submittedName>
        <fullName evidence="1">Uncharacterized protein</fullName>
    </submittedName>
</protein>
<sequence length="422" mass="45484">MRLNATLAKQKARACCEYGVPLWRNLMSSSSNSNGSSSSSSSSSRVRLSPKQLKAKLQEFRLQSDGNAAYLDGAKNRNLALHMQALLQLLSPHDDPLLIGADIVTDRLLVMERLSGGRVTSANNAFSAVRCAFRLLFGRCLQPGIEAPLTTVKVGGDKLRIDLHSPLPDAAVTEFKTDLALRGSLMRDAQGTIRTMEAVQLQMAYALTQLLENLEGLKHWQVTAAREQPEAAEVRGTDFIPPRALEQVNRWAMLVLALLFRVLCNERPSDISLYHLGCFKLQAPDHSSTNLAALALAALQPDAAHSVDEMLEAFGAEASPEWREGQLPPELQPGSSIAGVPLDVDLLSYGPSAVAAPRGAMLAAVLGSSSMQRCAKGMDSFVRSWAGDETLLNSQLYEPALGDAGTDEQLPVALLRDFAGLG</sequence>
<proteinExistence type="predicted"/>
<reference evidence="1 2" key="1">
    <citation type="submission" date="2023-05" db="EMBL/GenBank/DDBJ databases">
        <title>A 100% complete, gapless, phased diploid assembly of the Scenedesmus obliquus UTEX 3031 genome.</title>
        <authorList>
            <person name="Biondi T.C."/>
            <person name="Hanschen E.R."/>
            <person name="Kwon T."/>
            <person name="Eng W."/>
            <person name="Kruse C.P.S."/>
            <person name="Koehler S.I."/>
            <person name="Kunde Y."/>
            <person name="Gleasner C.D."/>
            <person name="You Mak K.T."/>
            <person name="Polle J."/>
            <person name="Hovde B.T."/>
            <person name="Starkenburg S.R."/>
        </authorList>
    </citation>
    <scope>NUCLEOTIDE SEQUENCE [LARGE SCALE GENOMIC DNA]</scope>
    <source>
        <strain evidence="1 2">DOE0152z</strain>
    </source>
</reference>
<gene>
    <name evidence="1" type="ORF">OEZ85_001446</name>
</gene>
<dbReference type="Proteomes" id="UP001244341">
    <property type="component" value="Chromosome 15b"/>
</dbReference>
<keyword evidence="2" id="KW-1185">Reference proteome</keyword>
<name>A0ABY8UNH6_TETOB</name>
<evidence type="ECO:0000313" key="1">
    <source>
        <dbReference type="EMBL" id="WIA23109.1"/>
    </source>
</evidence>
<accession>A0ABY8UNH6</accession>
<dbReference type="EMBL" id="CP126222">
    <property type="protein sequence ID" value="WIA23109.1"/>
    <property type="molecule type" value="Genomic_DNA"/>
</dbReference>
<organism evidence="1 2">
    <name type="scientific">Tetradesmus obliquus</name>
    <name type="common">Green alga</name>
    <name type="synonym">Acutodesmus obliquus</name>
    <dbReference type="NCBI Taxonomy" id="3088"/>
    <lineage>
        <taxon>Eukaryota</taxon>
        <taxon>Viridiplantae</taxon>
        <taxon>Chlorophyta</taxon>
        <taxon>core chlorophytes</taxon>
        <taxon>Chlorophyceae</taxon>
        <taxon>CS clade</taxon>
        <taxon>Sphaeropleales</taxon>
        <taxon>Scenedesmaceae</taxon>
        <taxon>Tetradesmus</taxon>
    </lineage>
</organism>
<evidence type="ECO:0000313" key="2">
    <source>
        <dbReference type="Proteomes" id="UP001244341"/>
    </source>
</evidence>